<dbReference type="PANTHER" id="PTHR43110">
    <property type="entry name" value="THIOL PEROXIDASE"/>
    <property type="match status" value="1"/>
</dbReference>
<dbReference type="InterPro" id="IPR013766">
    <property type="entry name" value="Thioredoxin_domain"/>
</dbReference>
<dbReference type="GO" id="GO:0008379">
    <property type="term" value="F:thioredoxin peroxidase activity"/>
    <property type="evidence" value="ECO:0007669"/>
    <property type="project" value="InterPro"/>
</dbReference>
<dbReference type="HOGENOM" id="CLU_042529_12_0_0"/>
<dbReference type="STRING" id="526218.Sterm_3683"/>
<sequence length="223" mass="25296">MKKFMIAAMTIFLIFSCGVKEEGAAVEKTTETKEVSAPEKETLKKEKVPESEKVTVDGIEVTIENKRIKVGDKLEDAELIAPVNEFNKMKKVRLSDDKGIKLIYTAPSLDTPVCSLQTKMLDEKAKEHADVFFYSITDDLPFAMMRFCSDNGIANLKTLSDFQTHEFSAKNGFLMKEYQLLTRAVIIVDEDNIVRYVDYGKEVTDQLDLGKAIDFLEKKMLKK</sequence>
<dbReference type="PROSITE" id="PS51257">
    <property type="entry name" value="PROKAR_LIPOPROTEIN"/>
    <property type="match status" value="1"/>
</dbReference>
<feature type="region of interest" description="Disordered" evidence="3">
    <location>
        <begin position="26"/>
        <end position="48"/>
    </location>
</feature>
<dbReference type="Pfam" id="PF08534">
    <property type="entry name" value="Redoxin"/>
    <property type="match status" value="1"/>
</dbReference>
<dbReference type="CDD" id="cd03014">
    <property type="entry name" value="PRX_Atyp2cys"/>
    <property type="match status" value="1"/>
</dbReference>
<evidence type="ECO:0000313" key="6">
    <source>
        <dbReference type="Proteomes" id="UP000000845"/>
    </source>
</evidence>
<dbReference type="AlphaFoldDB" id="D1ARN1"/>
<dbReference type="RefSeq" id="WP_012863099.1">
    <property type="nucleotide sequence ID" value="NC_013517.1"/>
</dbReference>
<name>D1ARN1_SEBTE</name>
<evidence type="ECO:0000256" key="3">
    <source>
        <dbReference type="SAM" id="MobiDB-lite"/>
    </source>
</evidence>
<evidence type="ECO:0000259" key="4">
    <source>
        <dbReference type="PROSITE" id="PS51352"/>
    </source>
</evidence>
<proteinExistence type="predicted"/>
<keyword evidence="6" id="KW-1185">Reference proteome</keyword>
<dbReference type="KEGG" id="str:Sterm_3683"/>
<dbReference type="Proteomes" id="UP000000845">
    <property type="component" value="Chromosome"/>
</dbReference>
<dbReference type="PANTHER" id="PTHR43110:SF1">
    <property type="entry name" value="THIOL PEROXIDASE"/>
    <property type="match status" value="1"/>
</dbReference>
<dbReference type="InterPro" id="IPR036249">
    <property type="entry name" value="Thioredoxin-like_sf"/>
</dbReference>
<dbReference type="InterPro" id="IPR002065">
    <property type="entry name" value="TPX"/>
</dbReference>
<gene>
    <name evidence="5" type="ordered locus">Sterm_3683</name>
</gene>
<evidence type="ECO:0000313" key="5">
    <source>
        <dbReference type="EMBL" id="ACZ10517.1"/>
    </source>
</evidence>
<protein>
    <submittedName>
        <fullName evidence="5">Redoxin domain protein</fullName>
    </submittedName>
</protein>
<feature type="domain" description="Thioredoxin" evidence="4">
    <location>
        <begin position="42"/>
        <end position="218"/>
    </location>
</feature>
<dbReference type="eggNOG" id="COG2077">
    <property type="taxonomic scope" value="Bacteria"/>
</dbReference>
<dbReference type="InterPro" id="IPR013740">
    <property type="entry name" value="Redoxin"/>
</dbReference>
<dbReference type="PROSITE" id="PS51352">
    <property type="entry name" value="THIOREDOXIN_2"/>
    <property type="match status" value="1"/>
</dbReference>
<evidence type="ECO:0000256" key="2">
    <source>
        <dbReference type="ARBA" id="ARBA00023284"/>
    </source>
</evidence>
<dbReference type="Gene3D" id="3.40.30.10">
    <property type="entry name" value="Glutaredoxin"/>
    <property type="match status" value="1"/>
</dbReference>
<keyword evidence="2" id="KW-0676">Redox-active center</keyword>
<evidence type="ECO:0000256" key="1">
    <source>
        <dbReference type="ARBA" id="ARBA00023157"/>
    </source>
</evidence>
<accession>D1ARN1</accession>
<dbReference type="EMBL" id="CP001739">
    <property type="protein sequence ID" value="ACZ10517.1"/>
    <property type="molecule type" value="Genomic_DNA"/>
</dbReference>
<dbReference type="SUPFAM" id="SSF52833">
    <property type="entry name" value="Thioredoxin-like"/>
    <property type="match status" value="1"/>
</dbReference>
<reference evidence="5 6" key="2">
    <citation type="journal article" date="2010" name="Stand. Genomic Sci.">
        <title>Complete genome sequence of Sebaldella termitidis type strain (NCTC 11300).</title>
        <authorList>
            <person name="Harmon-Smith M."/>
            <person name="Celia L."/>
            <person name="Chertkov O."/>
            <person name="Lapidus A."/>
            <person name="Copeland A."/>
            <person name="Glavina Del Rio T."/>
            <person name="Nolan M."/>
            <person name="Lucas S."/>
            <person name="Tice H."/>
            <person name="Cheng J.F."/>
            <person name="Han C."/>
            <person name="Detter J.C."/>
            <person name="Bruce D."/>
            <person name="Goodwin L."/>
            <person name="Pitluck S."/>
            <person name="Pati A."/>
            <person name="Liolios K."/>
            <person name="Ivanova N."/>
            <person name="Mavromatis K."/>
            <person name="Mikhailova N."/>
            <person name="Chen A."/>
            <person name="Palaniappan K."/>
            <person name="Land M."/>
            <person name="Hauser L."/>
            <person name="Chang Y.J."/>
            <person name="Jeffries C.D."/>
            <person name="Brettin T."/>
            <person name="Goker M."/>
            <person name="Beck B."/>
            <person name="Bristow J."/>
            <person name="Eisen J.A."/>
            <person name="Markowitz V."/>
            <person name="Hugenholtz P."/>
            <person name="Kyrpides N.C."/>
            <person name="Klenk H.P."/>
            <person name="Chen F."/>
        </authorList>
    </citation>
    <scope>NUCLEOTIDE SEQUENCE [LARGE SCALE GENOMIC DNA]</scope>
    <source>
        <strain evidence="6">ATCC 33386 / NCTC 11300</strain>
    </source>
</reference>
<keyword evidence="1" id="KW-1015">Disulfide bond</keyword>
<organism evidence="5 6">
    <name type="scientific">Sebaldella termitidis (strain ATCC 33386 / NCTC 11300)</name>
    <dbReference type="NCBI Taxonomy" id="526218"/>
    <lineage>
        <taxon>Bacteria</taxon>
        <taxon>Fusobacteriati</taxon>
        <taxon>Fusobacteriota</taxon>
        <taxon>Fusobacteriia</taxon>
        <taxon>Fusobacteriales</taxon>
        <taxon>Leptotrichiaceae</taxon>
        <taxon>Sebaldella</taxon>
    </lineage>
</organism>
<dbReference type="NCBIfam" id="NF001808">
    <property type="entry name" value="PRK00522.1"/>
    <property type="match status" value="1"/>
</dbReference>
<dbReference type="InterPro" id="IPR050455">
    <property type="entry name" value="Tpx_Peroxidase_subfamily"/>
</dbReference>
<reference evidence="6" key="1">
    <citation type="submission" date="2009-09" db="EMBL/GenBank/DDBJ databases">
        <title>The complete chromosome of Sebaldella termitidis ATCC 33386.</title>
        <authorList>
            <consortium name="US DOE Joint Genome Institute (JGI-PGF)"/>
            <person name="Lucas S."/>
            <person name="Copeland A."/>
            <person name="Lapidus A."/>
            <person name="Glavina del Rio T."/>
            <person name="Dalin E."/>
            <person name="Tice H."/>
            <person name="Bruce D."/>
            <person name="Goodwin L."/>
            <person name="Pitluck S."/>
            <person name="Kyrpides N."/>
            <person name="Mavromatis K."/>
            <person name="Ivanova N."/>
            <person name="Mikhailova N."/>
            <person name="Sims D."/>
            <person name="Meincke L."/>
            <person name="Brettin T."/>
            <person name="Detter J.C."/>
            <person name="Han C."/>
            <person name="Larimer F."/>
            <person name="Land M."/>
            <person name="Hauser L."/>
            <person name="Markowitz V."/>
            <person name="Cheng J.F."/>
            <person name="Hugenholtz P."/>
            <person name="Woyke T."/>
            <person name="Wu D."/>
            <person name="Eisen J.A."/>
        </authorList>
    </citation>
    <scope>NUCLEOTIDE SEQUENCE [LARGE SCALE GENOMIC DNA]</scope>
    <source>
        <strain evidence="6">ATCC 33386 / NCTC 11300</strain>
    </source>
</reference>